<accession>A0ACC7NVJ3</accession>
<protein>
    <submittedName>
        <fullName evidence="1">Aspartyl-phosphate phosphatase Spo0E family protein</fullName>
    </submittedName>
</protein>
<dbReference type="Proteomes" id="UP001631969">
    <property type="component" value="Unassembled WGS sequence"/>
</dbReference>
<evidence type="ECO:0000313" key="1">
    <source>
        <dbReference type="EMBL" id="MFM9327721.1"/>
    </source>
</evidence>
<sequence length="69" mass="7811">MLSMKCPNTEKNIQTEIESARAQMNRLADELGVRHPAVVKSSQMLDELLLQYYALTGAMRIKRSLGRGF</sequence>
<reference evidence="1" key="1">
    <citation type="submission" date="2024-12" db="EMBL/GenBank/DDBJ databases">
        <authorList>
            <person name="Wu N."/>
        </authorList>
    </citation>
    <scope>NUCLEOTIDE SEQUENCE</scope>
    <source>
        <strain evidence="1">P15</strain>
    </source>
</reference>
<gene>
    <name evidence="1" type="ORF">ACI1P1_05320</name>
</gene>
<name>A0ACC7NVJ3_9BACL</name>
<keyword evidence="2" id="KW-1185">Reference proteome</keyword>
<evidence type="ECO:0000313" key="2">
    <source>
        <dbReference type="Proteomes" id="UP001631969"/>
    </source>
</evidence>
<proteinExistence type="predicted"/>
<comment type="caution">
    <text evidence="1">The sequence shown here is derived from an EMBL/GenBank/DDBJ whole genome shotgun (WGS) entry which is preliminary data.</text>
</comment>
<dbReference type="EMBL" id="JBJURJ010000003">
    <property type="protein sequence ID" value="MFM9327721.1"/>
    <property type="molecule type" value="Genomic_DNA"/>
</dbReference>
<organism evidence="1 2">
    <name type="scientific">Paenibacillus mesotrionivorans</name>
    <dbReference type="NCBI Taxonomy" id="3160968"/>
    <lineage>
        <taxon>Bacteria</taxon>
        <taxon>Bacillati</taxon>
        <taxon>Bacillota</taxon>
        <taxon>Bacilli</taxon>
        <taxon>Bacillales</taxon>
        <taxon>Paenibacillaceae</taxon>
        <taxon>Paenibacillus</taxon>
    </lineage>
</organism>